<dbReference type="AlphaFoldDB" id="A0A9Q0LRD4"/>
<dbReference type="PANTHER" id="PTHR11915">
    <property type="entry name" value="SPECTRIN/FILAMIN RELATED CYTOSKELETAL PROTEIN"/>
    <property type="match status" value="1"/>
</dbReference>
<feature type="region of interest" description="Disordered" evidence="2">
    <location>
        <begin position="284"/>
        <end position="306"/>
    </location>
</feature>
<evidence type="ECO:0000313" key="4">
    <source>
        <dbReference type="EMBL" id="KAJ5077311.1"/>
    </source>
</evidence>
<organism evidence="4 5">
    <name type="scientific">Anaeramoeba ignava</name>
    <name type="common">Anaerobic marine amoeba</name>
    <dbReference type="NCBI Taxonomy" id="1746090"/>
    <lineage>
        <taxon>Eukaryota</taxon>
        <taxon>Metamonada</taxon>
        <taxon>Anaeramoebidae</taxon>
        <taxon>Anaeramoeba</taxon>
    </lineage>
</organism>
<dbReference type="InterPro" id="IPR036872">
    <property type="entry name" value="CH_dom_sf"/>
</dbReference>
<protein>
    <submittedName>
        <fullName evidence="4">Spectrin beta chain</fullName>
    </submittedName>
</protein>
<evidence type="ECO:0000313" key="5">
    <source>
        <dbReference type="Proteomes" id="UP001149090"/>
    </source>
</evidence>
<reference evidence="4" key="1">
    <citation type="submission" date="2022-10" db="EMBL/GenBank/DDBJ databases">
        <title>Novel sulphate-reducing endosymbionts in the free-living metamonad Anaeramoeba.</title>
        <authorList>
            <person name="Jerlstrom-Hultqvist J."/>
            <person name="Cepicka I."/>
            <person name="Gallot-Lavallee L."/>
            <person name="Salas-Leiva D."/>
            <person name="Curtis B.A."/>
            <person name="Zahonova K."/>
            <person name="Pipaliya S."/>
            <person name="Dacks J."/>
            <person name="Roger A.J."/>
        </authorList>
    </citation>
    <scope>NUCLEOTIDE SEQUENCE</scope>
    <source>
        <strain evidence="4">BMAN</strain>
    </source>
</reference>
<dbReference type="EMBL" id="JAPDFW010000059">
    <property type="protein sequence ID" value="KAJ5077311.1"/>
    <property type="molecule type" value="Genomic_DNA"/>
</dbReference>
<feature type="domain" description="Calponin-homology (CH)" evidence="3">
    <location>
        <begin position="26"/>
        <end position="129"/>
    </location>
</feature>
<dbReference type="Proteomes" id="UP001149090">
    <property type="component" value="Unassembled WGS sequence"/>
</dbReference>
<gene>
    <name evidence="4" type="ORF">M0811_00631</name>
</gene>
<dbReference type="SUPFAM" id="SSF47576">
    <property type="entry name" value="Calponin-homology domain, CH-domain"/>
    <property type="match status" value="1"/>
</dbReference>
<feature type="domain" description="Calponin-homology (CH)" evidence="3">
    <location>
        <begin position="138"/>
        <end position="242"/>
    </location>
</feature>
<feature type="coiled-coil region" evidence="1">
    <location>
        <begin position="851"/>
        <end position="914"/>
    </location>
</feature>
<sequence>MSVSKHSSLRYSTRPIANKTKDLQLHTQKKIFSLWVRKYLSKHTAFRSIRRNCEDGIALIELVQNLSGKNIPTYHQKTKTKMQKIDNLNYFIQFALDLTIPLEISPQDIIDQNLQKISQMIWTIAIFFRLKKIPANIFDPREILLLWCQISGEKYSIQINNFSSSFMDGIAFCAIIDFHKPGFIFPSVFTKQLRNKKRLKIAFDKATELGVPQILDPSDFTETRISERGVMLYIAEMYYLLATQKDIDEMTRRITKPEENSIENQPVEPLSPIEPPKIVKPTEMNFNQGKMKPKPPVRDGFQQRSRRSGKFSRKFQQIYQQIQKQYEDKIIQIFNVLKTTTNEMENVKEKIEEIKSGKILGNEMSLSTLDPEETKKKMVEYEAENRNFKKNIQESENKITSQQEQFRTEHAKVIEETNQISHQIEEEQNSRESRLEDIEKQSKENLKKTKEENKRLREKNEILHLQLENKRQEEQLRKQTDPEISQLQKQIEANEQNNAQIKMKLQKLETVTNEMEEEIKETKINIQKNQQVIRKAQQEIEQLNQNIRKEKETNTTNLRKKQEQIQDLRKRVEQMKSKSENAKLTLRKMLKTKQPKLGMELDKIEAQIEEGKKKEKQLAEVFRQEEYFSNVLEERNKRLHNLTQKKNEFQTHLQLGNKLQAEQIQLIQKETNELQQMIKDSAHSYAVKMRQLREELQNISKQNIEKDERILSIQETLQDMQSKYDAQEKLFGSLVEKKNQELLDLQEKFVGVQKTNRQLTSQLEEIVMEYNLELEGLKERVDDIKTVQEEKHKKKKSKTEQKFIDFVDLVLIKLDFEKQNSQQKQMNNDYQRLHEILMSKSEIIGSQRKILTNLQEKRDAKNSELKELENKYASLKAQFNNMVSEDSLFSEKNKEKLEKKIKIANNEKSIVRFERDLLDLQSRQTRYQEKLIQVESSLSSFKLLSTILSSISDTHGKINKILQQNQRLNDEQKSMGVTFSNVNEISDSIQFNEKKILRFIFTIQQIDSMLF</sequence>
<evidence type="ECO:0000256" key="1">
    <source>
        <dbReference type="SAM" id="Coils"/>
    </source>
</evidence>
<dbReference type="InterPro" id="IPR001715">
    <property type="entry name" value="CH_dom"/>
</dbReference>
<accession>A0A9Q0LRD4</accession>
<dbReference type="OMA" id="QFRTEHA"/>
<keyword evidence="5" id="KW-1185">Reference proteome</keyword>
<dbReference type="PROSITE" id="PS50021">
    <property type="entry name" value="CH"/>
    <property type="match status" value="2"/>
</dbReference>
<dbReference type="OrthoDB" id="10057795at2759"/>
<evidence type="ECO:0000259" key="3">
    <source>
        <dbReference type="PROSITE" id="PS50021"/>
    </source>
</evidence>
<keyword evidence="1" id="KW-0175">Coiled coil</keyword>
<dbReference type="SMART" id="SM00033">
    <property type="entry name" value="CH"/>
    <property type="match status" value="2"/>
</dbReference>
<comment type="caution">
    <text evidence="4">The sequence shown here is derived from an EMBL/GenBank/DDBJ whole genome shotgun (WGS) entry which is preliminary data.</text>
</comment>
<proteinExistence type="predicted"/>
<feature type="coiled-coil region" evidence="1">
    <location>
        <begin position="760"/>
        <end position="787"/>
    </location>
</feature>
<name>A0A9Q0LRD4_ANAIG</name>
<evidence type="ECO:0000256" key="2">
    <source>
        <dbReference type="SAM" id="MobiDB-lite"/>
    </source>
</evidence>
<feature type="region of interest" description="Disordered" evidence="2">
    <location>
        <begin position="423"/>
        <end position="455"/>
    </location>
</feature>
<feature type="coiled-coil region" evidence="1">
    <location>
        <begin position="682"/>
        <end position="709"/>
    </location>
</feature>
<dbReference type="Pfam" id="PF00307">
    <property type="entry name" value="CH"/>
    <property type="match status" value="2"/>
</dbReference>
<dbReference type="Gene3D" id="1.10.418.10">
    <property type="entry name" value="Calponin-like domain"/>
    <property type="match status" value="2"/>
</dbReference>